<dbReference type="Gene3D" id="3.30.450.20">
    <property type="entry name" value="PAS domain"/>
    <property type="match status" value="1"/>
</dbReference>
<protein>
    <submittedName>
        <fullName evidence="8">Single Cache domain 2</fullName>
    </submittedName>
</protein>
<name>A0A5E8CL18_9ZZZZ</name>
<reference evidence="8" key="1">
    <citation type="submission" date="2019-09" db="EMBL/GenBank/DDBJ databases">
        <authorList>
            <person name="Needham M D."/>
        </authorList>
    </citation>
    <scope>NUCLEOTIDE SEQUENCE</scope>
</reference>
<feature type="domain" description="Single Cache" evidence="7">
    <location>
        <begin position="135"/>
        <end position="203"/>
    </location>
</feature>
<dbReference type="GO" id="GO:0005886">
    <property type="term" value="C:plasma membrane"/>
    <property type="evidence" value="ECO:0007669"/>
    <property type="project" value="UniProtKB-SubCell"/>
</dbReference>
<dbReference type="EMBL" id="CABVLZ010000001">
    <property type="protein sequence ID" value="VVU94302.1"/>
    <property type="molecule type" value="Genomic_DNA"/>
</dbReference>
<evidence type="ECO:0000256" key="5">
    <source>
        <dbReference type="ARBA" id="ARBA00023136"/>
    </source>
</evidence>
<comment type="subcellular location">
    <subcellularLocation>
        <location evidence="1">Cell membrane</location>
        <topology evidence="1">Multi-pass membrane protein</topology>
    </subcellularLocation>
</comment>
<accession>A0A5E8CL18</accession>
<keyword evidence="5 6" id="KW-0472">Membrane</keyword>
<dbReference type="InterPro" id="IPR033480">
    <property type="entry name" value="sCache_2"/>
</dbReference>
<proteinExistence type="predicted"/>
<evidence type="ECO:0000256" key="2">
    <source>
        <dbReference type="ARBA" id="ARBA00022475"/>
    </source>
</evidence>
<evidence type="ECO:0000256" key="6">
    <source>
        <dbReference type="SAM" id="Phobius"/>
    </source>
</evidence>
<keyword evidence="4 6" id="KW-1133">Transmembrane helix</keyword>
<gene>
    <name evidence="8" type="ORF">CPAV1605_22</name>
</gene>
<dbReference type="AlphaFoldDB" id="A0A5E8CL18"/>
<evidence type="ECO:0000256" key="3">
    <source>
        <dbReference type="ARBA" id="ARBA00022692"/>
    </source>
</evidence>
<organism evidence="8">
    <name type="scientific">seawater metagenome</name>
    <dbReference type="NCBI Taxonomy" id="1561972"/>
    <lineage>
        <taxon>unclassified sequences</taxon>
        <taxon>metagenomes</taxon>
        <taxon>ecological metagenomes</taxon>
    </lineage>
</organism>
<evidence type="ECO:0000256" key="4">
    <source>
        <dbReference type="ARBA" id="ARBA00022989"/>
    </source>
</evidence>
<sequence>MYKNNSLNLIIVFVLVILMFYFIKPKNNYDIEKNSVCAHPNFIGGSINHTPPVQYKSEVLKTINFMDTGLNWIKNNEYMTNLEIFSNLNKEQNNNNYFIAYGTGSENKGILLMHAGKQLGKFCSVNDPKCEVNTESLIGKNLWNYKSLDGVFAVRIWVDLAKSGGGWYAYYWNDPKTGQIVPKYTYIKQVPNRNFLLATGFEIN</sequence>
<evidence type="ECO:0000313" key="8">
    <source>
        <dbReference type="EMBL" id="VVU94302.1"/>
    </source>
</evidence>
<evidence type="ECO:0000256" key="1">
    <source>
        <dbReference type="ARBA" id="ARBA00004651"/>
    </source>
</evidence>
<dbReference type="Pfam" id="PF17200">
    <property type="entry name" value="sCache_2"/>
    <property type="match status" value="1"/>
</dbReference>
<feature type="transmembrane region" description="Helical" evidence="6">
    <location>
        <begin position="6"/>
        <end position="23"/>
    </location>
</feature>
<evidence type="ECO:0000259" key="7">
    <source>
        <dbReference type="Pfam" id="PF17200"/>
    </source>
</evidence>
<keyword evidence="3 6" id="KW-0812">Transmembrane</keyword>
<keyword evidence="2" id="KW-1003">Cell membrane</keyword>